<feature type="compositionally biased region" description="Basic and acidic residues" evidence="1">
    <location>
        <begin position="587"/>
        <end position="597"/>
    </location>
</feature>
<feature type="region of interest" description="Disordered" evidence="1">
    <location>
        <begin position="311"/>
        <end position="352"/>
    </location>
</feature>
<evidence type="ECO:0000259" key="2">
    <source>
        <dbReference type="Pfam" id="PF09409"/>
    </source>
</evidence>
<dbReference type="OrthoDB" id="336240at2759"/>
<feature type="compositionally biased region" description="Low complexity" evidence="1">
    <location>
        <begin position="77"/>
        <end position="99"/>
    </location>
</feature>
<feature type="compositionally biased region" description="Low complexity" evidence="1">
    <location>
        <begin position="569"/>
        <end position="584"/>
    </location>
</feature>
<dbReference type="Gene3D" id="1.20.58.2190">
    <property type="match status" value="1"/>
</dbReference>
<keyword evidence="4" id="KW-1185">Reference proteome</keyword>
<evidence type="ECO:0000256" key="1">
    <source>
        <dbReference type="SAM" id="MobiDB-lite"/>
    </source>
</evidence>
<evidence type="ECO:0000313" key="3">
    <source>
        <dbReference type="EMBL" id="CBZ24547.1"/>
    </source>
</evidence>
<proteinExistence type="predicted"/>
<dbReference type="OMA" id="YFGEQQS"/>
<dbReference type="InterPro" id="IPR036339">
    <property type="entry name" value="PUB-like_dom_sf"/>
</dbReference>
<feature type="compositionally biased region" description="Low complexity" evidence="1">
    <location>
        <begin position="342"/>
        <end position="351"/>
    </location>
</feature>
<protein>
    <recommendedName>
        <fullName evidence="2">PUB domain-containing protein</fullName>
    </recommendedName>
</protein>
<dbReference type="GeneID" id="13454797"/>
<evidence type="ECO:0000313" key="4">
    <source>
        <dbReference type="Proteomes" id="UP000007259"/>
    </source>
</evidence>
<dbReference type="RefSeq" id="XP_003873063.1">
    <property type="nucleotide sequence ID" value="XM_003873014.1"/>
</dbReference>
<dbReference type="Proteomes" id="UP000007259">
    <property type="component" value="Chromosome 11"/>
</dbReference>
<feature type="compositionally biased region" description="Basic and acidic residues" evidence="1">
    <location>
        <begin position="519"/>
        <end position="541"/>
    </location>
</feature>
<dbReference type="VEuPathDB" id="TriTrypDB:LmxM.11.0920"/>
<dbReference type="SUPFAM" id="SSF143503">
    <property type="entry name" value="PUG domain-like"/>
    <property type="match status" value="1"/>
</dbReference>
<dbReference type="InterPro" id="IPR018997">
    <property type="entry name" value="PUB_domain"/>
</dbReference>
<feature type="compositionally biased region" description="Basic residues" evidence="1">
    <location>
        <begin position="550"/>
        <end position="567"/>
    </location>
</feature>
<feature type="compositionally biased region" description="Polar residues" evidence="1">
    <location>
        <begin position="100"/>
        <end position="111"/>
    </location>
</feature>
<reference evidence="3 4" key="1">
    <citation type="journal article" date="2011" name="Genome Res.">
        <title>Chromosome and gene copy number variation allow major structural change between species and strains of Leishmania.</title>
        <authorList>
            <person name="Rogers M.B."/>
            <person name="Hilley J.D."/>
            <person name="Dickens N.J."/>
            <person name="Wilkes J."/>
            <person name="Bates P.A."/>
            <person name="Depledge D.P."/>
            <person name="Harris D."/>
            <person name="Her Y."/>
            <person name="Herzyk P."/>
            <person name="Imamura H."/>
            <person name="Otto T.D."/>
            <person name="Sanders M."/>
            <person name="Seeger K."/>
            <person name="Dujardin J.C."/>
            <person name="Berriman M."/>
            <person name="Smith D.F."/>
            <person name="Hertz-Fowler C."/>
            <person name="Mottram J.C."/>
        </authorList>
    </citation>
    <scope>NUCLEOTIDE SEQUENCE [LARGE SCALE GENOMIC DNA]</scope>
    <source>
        <strain evidence="3 4">MHOM/GT/2001/U1103</strain>
    </source>
</reference>
<organism evidence="3 4">
    <name type="scientific">Leishmania mexicana (strain MHOM/GT/2001/U1103)</name>
    <dbReference type="NCBI Taxonomy" id="929439"/>
    <lineage>
        <taxon>Eukaryota</taxon>
        <taxon>Discoba</taxon>
        <taxon>Euglenozoa</taxon>
        <taxon>Kinetoplastea</taxon>
        <taxon>Metakinetoplastina</taxon>
        <taxon>Trypanosomatida</taxon>
        <taxon>Trypanosomatidae</taxon>
        <taxon>Leishmaniinae</taxon>
        <taxon>Leishmania</taxon>
    </lineage>
</organism>
<name>E9ANN6_LEIMU</name>
<dbReference type="CDD" id="cd09212">
    <property type="entry name" value="PUB"/>
    <property type="match status" value="1"/>
</dbReference>
<feature type="region of interest" description="Disordered" evidence="1">
    <location>
        <begin position="502"/>
        <end position="622"/>
    </location>
</feature>
<dbReference type="PhylomeDB" id="E9ANN6"/>
<feature type="compositionally biased region" description="Polar residues" evidence="1">
    <location>
        <begin position="312"/>
        <end position="321"/>
    </location>
</feature>
<gene>
    <name evidence="3" type="ORF">LMXM_11_0920</name>
</gene>
<feature type="region of interest" description="Disordered" evidence="1">
    <location>
        <begin position="77"/>
        <end position="134"/>
    </location>
</feature>
<dbReference type="KEGG" id="lmi:LMXM_11_0920"/>
<feature type="domain" description="PUB" evidence="2">
    <location>
        <begin position="174"/>
        <end position="236"/>
    </location>
</feature>
<accession>E9ANN6</accession>
<dbReference type="AlphaFoldDB" id="E9ANN6"/>
<dbReference type="SMR" id="E9ANN6"/>
<sequence length="622" mass="67226">MYTSTHTQVRKVRPLTQERREIQLRPFLAMSSSLACEIAQLHELFKLGALTQEEFNEAKQATIRSFKTTAAAPATSAPAPAVSSASLSEPPASSLLTPAKQQPDSSASPGYTETDAGGQLAPPSPKASASPSVHAVAATRSRTFEEWKELWDTATVCTPAATASTSSAPPDAFDARMQALRCLSRLLCNVRMYPAEPKYRRIRESNRIIAHELMSVAEASGAVLNFAGFVRERDKEGASPSASPTGAATHCWVLHGEATAAAVAGKAAAAVRLVDKLLEYFGEQQSRRYRVQQLWRSVALEVRLERAARGADSSSPLQDVSSHPKEVNDEEENEHGKGGRGAAARSAESEAPSPPQALLSYLVECYTVDEAGDGLFSSMHHLQTLQRLYEEAAAHIAAGAQPSLSHSLLRTAEVYGAVVQQRGAVELLMYGCGACFHPPPVATQRVLAPTASTPLAASSTPCSRDTANDYTVQLIPSDTPDASEFATRCLRLLQRLRREVERVQQERTRAARQAAEASMRQELKRERQRRQLEKNSGRDEMPADEQTQQRHQRRRTHRRGHGVHRRAGSSSPTSSSSSAASASSRGEATKSEGHRIPLAEALAILMGKKSPPPSRPPPASSS</sequence>
<dbReference type="Pfam" id="PF09409">
    <property type="entry name" value="PUB"/>
    <property type="match status" value="1"/>
</dbReference>
<feature type="compositionally biased region" description="Pro residues" evidence="1">
    <location>
        <begin position="610"/>
        <end position="622"/>
    </location>
</feature>
<dbReference type="EMBL" id="FR799564">
    <property type="protein sequence ID" value="CBZ24547.1"/>
    <property type="molecule type" value="Genomic_DNA"/>
</dbReference>